<feature type="compositionally biased region" description="Polar residues" evidence="1">
    <location>
        <begin position="106"/>
        <end position="120"/>
    </location>
</feature>
<dbReference type="RefSeq" id="WP_198721134.1">
    <property type="nucleotide sequence ID" value="NZ_JAEIKU010000152.1"/>
</dbReference>
<dbReference type="EMBL" id="JAEILG010000010">
    <property type="protein sequence ID" value="MBI6563548.1"/>
    <property type="molecule type" value="Genomic_DNA"/>
</dbReference>
<feature type="region of interest" description="Disordered" evidence="1">
    <location>
        <begin position="93"/>
        <end position="120"/>
    </location>
</feature>
<dbReference type="Proteomes" id="UP000648914">
    <property type="component" value="Unassembled WGS sequence"/>
</dbReference>
<evidence type="ECO:0000313" key="2">
    <source>
        <dbReference type="EMBL" id="MBI6563548.1"/>
    </source>
</evidence>
<name>A0ABS0UD92_9PSED</name>
<reference evidence="2 3" key="1">
    <citation type="submission" date="2020-12" db="EMBL/GenBank/DDBJ databases">
        <title>Comparative genomic insights into the epidemiology and virulence of plant pathogenic Pseudomonads from Turkey.</title>
        <authorList>
            <person name="Dillon M."/>
            <person name="Ruiz-Bedoya T."/>
            <person name="Bendalovic-Torma C."/>
            <person name="Guttman K.M."/>
            <person name="Kwak H."/>
            <person name="Middleton M.A."/>
            <person name="Wang P.W."/>
            <person name="Horuz S."/>
            <person name="Aysan Y."/>
            <person name="Guttman D.S."/>
        </authorList>
    </citation>
    <scope>NUCLEOTIDE SEQUENCE [LARGE SCALE GENOMIC DNA]</scope>
    <source>
        <strain evidence="2 3">S5_IA_2b</strain>
    </source>
</reference>
<gene>
    <name evidence="2" type="ORF">YA0852_05380</name>
</gene>
<protein>
    <submittedName>
        <fullName evidence="2">Uncharacterized protein</fullName>
    </submittedName>
</protein>
<organism evidence="2 3">
    <name type="scientific">Pseudomonas synxantha</name>
    <dbReference type="NCBI Taxonomy" id="47883"/>
    <lineage>
        <taxon>Bacteria</taxon>
        <taxon>Pseudomonadati</taxon>
        <taxon>Pseudomonadota</taxon>
        <taxon>Gammaproteobacteria</taxon>
        <taxon>Pseudomonadales</taxon>
        <taxon>Pseudomonadaceae</taxon>
        <taxon>Pseudomonas</taxon>
    </lineage>
</organism>
<evidence type="ECO:0000256" key="1">
    <source>
        <dbReference type="SAM" id="MobiDB-lite"/>
    </source>
</evidence>
<comment type="caution">
    <text evidence="2">The sequence shown here is derived from an EMBL/GenBank/DDBJ whole genome shotgun (WGS) entry which is preliminary data.</text>
</comment>
<accession>A0ABS0UD92</accession>
<evidence type="ECO:0000313" key="3">
    <source>
        <dbReference type="Proteomes" id="UP000648914"/>
    </source>
</evidence>
<proteinExistence type="predicted"/>
<keyword evidence="3" id="KW-1185">Reference proteome</keyword>
<sequence length="120" mass="14044">MDKNKLVWSSINAVVARYQMIDKNDQNIPDIEKQTIARRTLTSLRTFFYENELLSNFEKDTNGKLIDRNYYRDDFTKDGMELLKRKVSSWLDSKGAQKNPPDMTTLKKTLSEIRSSNKTS</sequence>